<feature type="compositionally biased region" description="Low complexity" evidence="2">
    <location>
        <begin position="1600"/>
        <end position="1611"/>
    </location>
</feature>
<dbReference type="Pfam" id="PF07926">
    <property type="entry name" value="TPR_MLP1_2"/>
    <property type="match status" value="1"/>
</dbReference>
<feature type="compositionally biased region" description="Polar residues" evidence="2">
    <location>
        <begin position="1475"/>
        <end position="1503"/>
    </location>
</feature>
<feature type="region of interest" description="Disordered" evidence="2">
    <location>
        <begin position="1858"/>
        <end position="1931"/>
    </location>
</feature>
<feature type="coiled-coil region" evidence="1">
    <location>
        <begin position="477"/>
        <end position="537"/>
    </location>
</feature>
<dbReference type="GO" id="GO:0006606">
    <property type="term" value="P:protein import into nucleus"/>
    <property type="evidence" value="ECO:0007669"/>
    <property type="project" value="InterPro"/>
</dbReference>
<name>A0A3Q3XS21_MOLML</name>
<feature type="compositionally biased region" description="Polar residues" evidence="2">
    <location>
        <begin position="1620"/>
        <end position="1629"/>
    </location>
</feature>
<feature type="coiled-coil region" evidence="1">
    <location>
        <begin position="1321"/>
        <end position="1446"/>
    </location>
</feature>
<feature type="domain" description="Nucleoprotein TPR/MLP1-2" evidence="3">
    <location>
        <begin position="937"/>
        <end position="1033"/>
    </location>
</feature>
<reference evidence="5" key="1">
    <citation type="submission" date="2025-08" db="UniProtKB">
        <authorList>
            <consortium name="Ensembl"/>
        </authorList>
    </citation>
    <scope>IDENTIFICATION</scope>
</reference>
<dbReference type="InterPro" id="IPR012929">
    <property type="entry name" value="Nucleoprot-TPR/MLP1-2_dom"/>
</dbReference>
<protein>
    <submittedName>
        <fullName evidence="5">Uncharacterized protein</fullName>
    </submittedName>
</protein>
<proteinExistence type="predicted"/>
<feature type="compositionally biased region" description="Acidic residues" evidence="2">
    <location>
        <begin position="1635"/>
        <end position="1647"/>
    </location>
</feature>
<feature type="region of interest" description="Disordered" evidence="2">
    <location>
        <begin position="1587"/>
        <end position="1682"/>
    </location>
</feature>
<feature type="coiled-coil region" evidence="1">
    <location>
        <begin position="232"/>
        <end position="298"/>
    </location>
</feature>
<feature type="compositionally biased region" description="Low complexity" evidence="2">
    <location>
        <begin position="1504"/>
        <end position="1520"/>
    </location>
</feature>
<keyword evidence="1" id="KW-0175">Coiled coil</keyword>
<dbReference type="PANTHER" id="PTHR18898:SF3">
    <property type="entry name" value="NUCLEOPROTEIN TPR"/>
    <property type="match status" value="1"/>
</dbReference>
<feature type="compositionally biased region" description="Acidic residues" evidence="2">
    <location>
        <begin position="1858"/>
        <end position="1868"/>
    </location>
</feature>
<dbReference type="InterPro" id="IPR057577">
    <property type="entry name" value="Nucleoprot-TPR/MLP1_dom"/>
</dbReference>
<feature type="coiled-coil region" evidence="1">
    <location>
        <begin position="826"/>
        <end position="911"/>
    </location>
</feature>
<feature type="coiled-coil region" evidence="1">
    <location>
        <begin position="1086"/>
        <end position="1239"/>
    </location>
</feature>
<dbReference type="GO" id="GO:0005643">
    <property type="term" value="C:nuclear pore"/>
    <property type="evidence" value="ECO:0007669"/>
    <property type="project" value="TreeGrafter"/>
</dbReference>
<evidence type="ECO:0000256" key="2">
    <source>
        <dbReference type="SAM" id="MobiDB-lite"/>
    </source>
</evidence>
<dbReference type="GO" id="GO:0006406">
    <property type="term" value="P:mRNA export from nucleus"/>
    <property type="evidence" value="ECO:0007669"/>
    <property type="project" value="TreeGrafter"/>
</dbReference>
<dbReference type="GO" id="GO:0017056">
    <property type="term" value="F:structural constituent of nuclear pore"/>
    <property type="evidence" value="ECO:0007669"/>
    <property type="project" value="TreeGrafter"/>
</dbReference>
<dbReference type="Ensembl" id="ENSMMOT00000029171.1">
    <property type="protein sequence ID" value="ENSMMOP00000028686.1"/>
    <property type="gene ID" value="ENSMMOG00000021569.1"/>
</dbReference>
<evidence type="ECO:0000313" key="6">
    <source>
        <dbReference type="Proteomes" id="UP000261620"/>
    </source>
</evidence>
<feature type="compositionally biased region" description="Polar residues" evidence="2">
    <location>
        <begin position="1587"/>
        <end position="1598"/>
    </location>
</feature>
<dbReference type="Pfam" id="PF25481">
    <property type="entry name" value="Nucleoprot-TPR"/>
    <property type="match status" value="1"/>
</dbReference>
<feature type="coiled-coil region" evidence="1">
    <location>
        <begin position="588"/>
        <end position="791"/>
    </location>
</feature>
<feature type="region of interest" description="Disordered" evidence="2">
    <location>
        <begin position="447"/>
        <end position="467"/>
    </location>
</feature>
<evidence type="ECO:0000256" key="1">
    <source>
        <dbReference type="SAM" id="Coils"/>
    </source>
</evidence>
<evidence type="ECO:0000259" key="4">
    <source>
        <dbReference type="Pfam" id="PF25481"/>
    </source>
</evidence>
<feature type="domain" description="Nucleoprotein TPR/MPL1" evidence="4">
    <location>
        <begin position="119"/>
        <end position="190"/>
    </location>
</feature>
<dbReference type="Proteomes" id="UP000261620">
    <property type="component" value="Unplaced"/>
</dbReference>
<feature type="compositionally biased region" description="Polar residues" evidence="2">
    <location>
        <begin position="1869"/>
        <end position="1931"/>
    </location>
</feature>
<accession>A0A3Q3XS21</accession>
<feature type="coiled-coil region" evidence="1">
    <location>
        <begin position="22"/>
        <end position="49"/>
    </location>
</feature>
<feature type="coiled-coil region" evidence="1">
    <location>
        <begin position="362"/>
        <end position="434"/>
    </location>
</feature>
<reference evidence="5" key="2">
    <citation type="submission" date="2025-09" db="UniProtKB">
        <authorList>
            <consortium name="Ensembl"/>
        </authorList>
    </citation>
    <scope>IDENTIFICATION</scope>
</reference>
<feature type="coiled-coil region" evidence="1">
    <location>
        <begin position="960"/>
        <end position="997"/>
    </location>
</feature>
<evidence type="ECO:0000259" key="3">
    <source>
        <dbReference type="Pfam" id="PF07926"/>
    </source>
</evidence>
<keyword evidence="6" id="KW-1185">Reference proteome</keyword>
<feature type="coiled-coil region" evidence="1">
    <location>
        <begin position="116"/>
        <end position="189"/>
    </location>
</feature>
<sequence>MAAVLLQVLERAELNKLPKGAQNKLEKFVADLQNANEALKTQHERFTADSDQQYFEIEKRWAESQERTLSATRDLQTLKEENKKLSEFSLLSCCILSRLTTNKCKCKPLLNVLSCVGILQQREKRMEQEKELLENKIGWLTAELKTKTEEVLEIYKENGKEILELQGNLKNSIEQVTSLQSQLNSLKETILFIVQVVCMFLQAKDEQSAMEEKYHNELNAYVKLSSLYKGTAKDTDAKNQELSRAVEELSKLVKDTGEANKALERKVSEGETLKTQLEAELREKIKKMEKELENATVKAAGVPSLTEEQLDSMCPSAAAIAAIVKPGMKFFDLYNAYAECQTQLQMEKQETRRVSRVLDEIIQEVESKAPVLKRQREEYESMQRSMATLCNKLQQAQMEIYNLQKEKEESKQCSESMEKEKVRMERQLEHTSTQLCTLLLELEKARGNQVTRDDSSTTSISSTSEVINPHHLPFHSVEELQRQNQSLLIRLRELEGEKDRQQNQTFPSHVEKLQKEVEQLREQRNQQRQLADSSARQRDMYKALLTQSTGFSIPLEGDTGRPPLAEVVLNTRRHDLLMPVTHSTPQRATAAESETAQAKAALKQLNDAFTVYKKEKAENDRMLSETNDKLQKQLTELRSSHAKLMSRLEFSNKRYEMLQDTVSAFRREVAALQDRNQKMTTIAQRYEHSIHTMTQDLRRANQKLAMEEVRIENLTKERDMLRQAENRLLQEKETMLAAQRNQNLLLTNLKSIQLTMERTETDTRQRLNSKIEHLEAELASMKTKLDQEVVQRHSLGRSMDVLPANSQQSSQSEQELAEMKGLLCTAEEQKSELAEHLKNANAIVEQYRAMVLTLEDNLKKEKEVQFCFVFFRNSESEEVQKQLDKRILEMEKMRQQEQEQKRKAIDELEKQVSLKHTIIQTLTLYKAPWAYPFLFPSQKKLSAEAQAKYERELMLHAADVEALQELKKRSQQEAAQKRELEEQVKKISSLLQEKSAAWNIAERHLKEDMSRMSCHCTDVEKQNALLHQQLDEMGSRSHQVLQQQMQLDLSFSEEEKTSEQILEILRFVRREKEIAVAQCEVSEEQVRRHIQRVEHQDRELKELKEALNAERVKMQTLAQQEEQLKKMETIGFLQETNKMLKVDRDKLEQELQQAQARLQSDISPLHNSLSVLSEKNGSLQADKRILEEDLKRWKAKTQQLISQQKDSDTDERQKIASEREAQQKRIAQLVEETAKLKIELARSIANSNLAQNQLQGLRDSMTCVISERDKLNKELENKNSDILDKNKTITQVKKIGRRYKNQFEEIKAQHDKVGLQLWKAIQSHNQEVSNLNNALNQAEMVILSKKSMTKNIFQRPFSQDNDELKISKDREEQLRQQIAEKEEKTKKVFMGAKIKINQLNSKFYMNEVEELKQCKEELEVRLNALKSQYEGRLLRLDRELRDLRETQAHSEPREEPQDQRCICTQVADQARCTDQRQLSLKSPAQERGSSTLSEPPTANIRPTQSGQSPSNKPSPSSGSKATPRASIRPMVTPAAAPVLTPTATVMPTTQTDRISGAVVHSTSSSLVTTHTSITQPASTQATAFVQPTQQQAANQDPGASTETEWPSTSSTLIGPGEQDLVSNQHQPCNFTYYKEEEEDDEDEDDASDSGMMGGESNEENRETEEEASKDPNTEENMCGASSDSQHLCEASHRGEVLLQFLAPFTLPFQSAFLVTWHFCVLQQHFFDDDDRMVPSTPTLVVPHRTDGFAEAIHSPQVAGLSTRFRFGPPEDLLPPTSASHSDLGQLASQGGLGLYESPLFLAAHDEEGGGRSVPTTPLQVAAPVTVFTESLPSDSGDNMASQSVPMVTASSVVASAADDGDEVFDDPSIESSLESQTDMESSGQQSEDTSVPSTSQDPGNFLSSKTTSDDNLQPPNERSSGSSQNAAQPQR</sequence>
<evidence type="ECO:0000313" key="5">
    <source>
        <dbReference type="Ensembl" id="ENSMMOP00000028686.1"/>
    </source>
</evidence>
<dbReference type="GO" id="GO:1901673">
    <property type="term" value="P:regulation of mitotic spindle assembly"/>
    <property type="evidence" value="ECO:0007669"/>
    <property type="project" value="TreeGrafter"/>
</dbReference>
<feature type="region of interest" description="Disordered" evidence="2">
    <location>
        <begin position="1475"/>
        <end position="1535"/>
    </location>
</feature>
<organism evidence="5 6">
    <name type="scientific">Mola mola</name>
    <name type="common">Ocean sunfish</name>
    <name type="synonym">Tetraodon mola</name>
    <dbReference type="NCBI Taxonomy" id="94237"/>
    <lineage>
        <taxon>Eukaryota</taxon>
        <taxon>Metazoa</taxon>
        <taxon>Chordata</taxon>
        <taxon>Craniata</taxon>
        <taxon>Vertebrata</taxon>
        <taxon>Euteleostomi</taxon>
        <taxon>Actinopterygii</taxon>
        <taxon>Neopterygii</taxon>
        <taxon>Teleostei</taxon>
        <taxon>Neoteleostei</taxon>
        <taxon>Acanthomorphata</taxon>
        <taxon>Eupercaria</taxon>
        <taxon>Tetraodontiformes</taxon>
        <taxon>Molidae</taxon>
        <taxon>Mola</taxon>
    </lineage>
</organism>
<dbReference type="PANTHER" id="PTHR18898">
    <property type="entry name" value="NUCLEOPROTEIN TPR-RELATED"/>
    <property type="match status" value="1"/>
</dbReference>